<keyword evidence="2" id="KW-0449">Lipoprotein</keyword>
<organism evidence="2 3">
    <name type="scientific">Streptomyces tamarix</name>
    <dbReference type="NCBI Taxonomy" id="3078565"/>
    <lineage>
        <taxon>Bacteria</taxon>
        <taxon>Bacillati</taxon>
        <taxon>Actinomycetota</taxon>
        <taxon>Actinomycetes</taxon>
        <taxon>Kitasatosporales</taxon>
        <taxon>Streptomycetaceae</taxon>
        <taxon>Streptomyces</taxon>
    </lineage>
</organism>
<reference evidence="2 3" key="1">
    <citation type="submission" date="2023-09" db="EMBL/GenBank/DDBJ databases">
        <title>Streptomyces sp. nov.: A antagonism against Alternaria gaisen Producing Streptochlin, Isolated from Tamarix root soil.</title>
        <authorList>
            <person name="Chen Y."/>
        </authorList>
    </citation>
    <scope>NUCLEOTIDE SEQUENCE [LARGE SCALE GENOMIC DNA]</scope>
    <source>
        <strain evidence="2 3">TRM76323</strain>
    </source>
</reference>
<evidence type="ECO:0000256" key="1">
    <source>
        <dbReference type="SAM" id="SignalP"/>
    </source>
</evidence>
<evidence type="ECO:0000313" key="2">
    <source>
        <dbReference type="EMBL" id="MDT9685792.1"/>
    </source>
</evidence>
<dbReference type="InterPro" id="IPR044058">
    <property type="entry name" value="Lipoprotein_23"/>
</dbReference>
<dbReference type="PROSITE" id="PS51257">
    <property type="entry name" value="PROKAR_LIPOPROTEIN"/>
    <property type="match status" value="1"/>
</dbReference>
<dbReference type="EMBL" id="JAWCTQ010000048">
    <property type="protein sequence ID" value="MDT9685792.1"/>
    <property type="molecule type" value="Genomic_DNA"/>
</dbReference>
<feature type="chain" id="PRO_5045216136" evidence="1">
    <location>
        <begin position="25"/>
        <end position="238"/>
    </location>
</feature>
<dbReference type="Pfam" id="PF18966">
    <property type="entry name" value="Lipoprotein_23"/>
    <property type="match status" value="1"/>
</dbReference>
<keyword evidence="1" id="KW-0732">Signal</keyword>
<dbReference type="Proteomes" id="UP001250181">
    <property type="component" value="Unassembled WGS sequence"/>
</dbReference>
<feature type="signal peptide" evidence="1">
    <location>
        <begin position="1"/>
        <end position="24"/>
    </location>
</feature>
<sequence>MVRNVGRGAAAVAVAALLAGCASGASEPSAGAGAGSAGPSAKAGVSPSAEAGAKAGASASPGVTAAAKGGTVGAAGSACPLPVTFDVAAGWKPKKVEPLDDPDLAELNDLLEQGTVTMACEIDAKPAGNIGFLRVWTDDAKGAAPRTVLESFVAADDSPSSVVYRDVRVGRGGALAATEVTYTVMSELLDEPKKARALAVATPRGPLVLELGGMDSEEHDAMLPAYELAKGSLAATGG</sequence>
<accession>A0ABU3QTU9</accession>
<keyword evidence="3" id="KW-1185">Reference proteome</keyword>
<proteinExistence type="predicted"/>
<name>A0ABU3QTU9_9ACTN</name>
<gene>
    <name evidence="2" type="ORF">RND61_27550</name>
</gene>
<dbReference type="RefSeq" id="WP_315880832.1">
    <property type="nucleotide sequence ID" value="NZ_JAWCTQ010000048.1"/>
</dbReference>
<protein>
    <submittedName>
        <fullName evidence="2">Lipoprotein</fullName>
    </submittedName>
</protein>
<evidence type="ECO:0000313" key="3">
    <source>
        <dbReference type="Proteomes" id="UP001250181"/>
    </source>
</evidence>
<comment type="caution">
    <text evidence="2">The sequence shown here is derived from an EMBL/GenBank/DDBJ whole genome shotgun (WGS) entry which is preliminary data.</text>
</comment>